<keyword evidence="1" id="KW-0472">Membrane</keyword>
<sequence>MSEPPKKVPCTHRCFSHSWLKSVYMDSSILLFGFCAVALIIFIHLDGDFKSARSS</sequence>
<evidence type="ECO:0000313" key="2">
    <source>
        <dbReference type="EMBL" id="VVP46543.1"/>
    </source>
</evidence>
<reference evidence="2 3" key="1">
    <citation type="submission" date="2019-09" db="EMBL/GenBank/DDBJ databases">
        <authorList>
            <person name="Chandra G."/>
            <person name="Truman W A."/>
        </authorList>
    </citation>
    <scope>NUCLEOTIDE SEQUENCE [LARGE SCALE GENOMIC DNA]</scope>
    <source>
        <strain evidence="2">PS870</strain>
    </source>
</reference>
<protein>
    <submittedName>
        <fullName evidence="2">Uncharacterized protein</fullName>
    </submittedName>
</protein>
<proteinExistence type="predicted"/>
<dbReference type="Proteomes" id="UP000349468">
    <property type="component" value="Unassembled WGS sequence"/>
</dbReference>
<evidence type="ECO:0000313" key="3">
    <source>
        <dbReference type="Proteomes" id="UP000349468"/>
    </source>
</evidence>
<dbReference type="EMBL" id="CABVIK010000019">
    <property type="protein sequence ID" value="VVP46543.1"/>
    <property type="molecule type" value="Genomic_DNA"/>
</dbReference>
<keyword evidence="1" id="KW-1133">Transmembrane helix</keyword>
<feature type="transmembrane region" description="Helical" evidence="1">
    <location>
        <begin position="27"/>
        <end position="45"/>
    </location>
</feature>
<gene>
    <name evidence="2" type="ORF">PS870_05091</name>
</gene>
<organism evidence="2 3">
    <name type="scientific">Pseudomonas fluorescens</name>
    <dbReference type="NCBI Taxonomy" id="294"/>
    <lineage>
        <taxon>Bacteria</taxon>
        <taxon>Pseudomonadati</taxon>
        <taxon>Pseudomonadota</taxon>
        <taxon>Gammaproteobacteria</taxon>
        <taxon>Pseudomonadales</taxon>
        <taxon>Pseudomonadaceae</taxon>
        <taxon>Pseudomonas</taxon>
    </lineage>
</organism>
<keyword evidence="1" id="KW-0812">Transmembrane</keyword>
<evidence type="ECO:0000256" key="1">
    <source>
        <dbReference type="SAM" id="Phobius"/>
    </source>
</evidence>
<name>A0A5E7PGU7_PSEFL</name>
<accession>A0A5E7PGU7</accession>
<dbReference type="AlphaFoldDB" id="A0A5E7PGU7"/>